<reference evidence="4" key="1">
    <citation type="submission" date="2020-05" db="EMBL/GenBank/DDBJ databases">
        <title>Mycena genomes resolve the evolution of fungal bioluminescence.</title>
        <authorList>
            <person name="Tsai I.J."/>
        </authorList>
    </citation>
    <scope>NUCLEOTIDE SEQUENCE</scope>
    <source>
        <strain evidence="4">171206Taipei</strain>
    </source>
</reference>
<protein>
    <submittedName>
        <fullName evidence="4">Beta-lactamase class penicillin binding protein</fullName>
    </submittedName>
</protein>
<gene>
    <name evidence="4" type="ORF">MIND_00986800</name>
</gene>
<proteinExistence type="inferred from homology"/>
<dbReference type="InterPro" id="IPR050491">
    <property type="entry name" value="AmpC-like"/>
</dbReference>
<dbReference type="SUPFAM" id="SSF56601">
    <property type="entry name" value="beta-lactamase/transpeptidase-like"/>
    <property type="match status" value="1"/>
</dbReference>
<evidence type="ECO:0000313" key="4">
    <source>
        <dbReference type="EMBL" id="KAF7297526.1"/>
    </source>
</evidence>
<dbReference type="Pfam" id="PF00144">
    <property type="entry name" value="Beta-lactamase"/>
    <property type="match status" value="1"/>
</dbReference>
<feature type="domain" description="Beta-lactamase-related" evidence="3">
    <location>
        <begin position="73"/>
        <end position="421"/>
    </location>
</feature>
<organism evidence="4 5">
    <name type="scientific">Mycena indigotica</name>
    <dbReference type="NCBI Taxonomy" id="2126181"/>
    <lineage>
        <taxon>Eukaryota</taxon>
        <taxon>Fungi</taxon>
        <taxon>Dikarya</taxon>
        <taxon>Basidiomycota</taxon>
        <taxon>Agaricomycotina</taxon>
        <taxon>Agaricomycetes</taxon>
        <taxon>Agaricomycetidae</taxon>
        <taxon>Agaricales</taxon>
        <taxon>Marasmiineae</taxon>
        <taxon>Mycenaceae</taxon>
        <taxon>Mycena</taxon>
    </lineage>
</organism>
<name>A0A8H6VZI3_9AGAR</name>
<dbReference type="AlphaFoldDB" id="A0A8H6VZI3"/>
<evidence type="ECO:0000256" key="1">
    <source>
        <dbReference type="ARBA" id="ARBA00038215"/>
    </source>
</evidence>
<evidence type="ECO:0000256" key="2">
    <source>
        <dbReference type="SAM" id="SignalP"/>
    </source>
</evidence>
<keyword evidence="2" id="KW-0732">Signal</keyword>
<dbReference type="RefSeq" id="XP_037217885.1">
    <property type="nucleotide sequence ID" value="XM_037366473.1"/>
</dbReference>
<dbReference type="Gene3D" id="3.40.710.10">
    <property type="entry name" value="DD-peptidase/beta-lactamase superfamily"/>
    <property type="match status" value="1"/>
</dbReference>
<evidence type="ECO:0000313" key="5">
    <source>
        <dbReference type="Proteomes" id="UP000636479"/>
    </source>
</evidence>
<comment type="similarity">
    <text evidence="1">Belongs to the peptidase S12 family.</text>
</comment>
<dbReference type="GeneID" id="59348989"/>
<dbReference type="PANTHER" id="PTHR46825">
    <property type="entry name" value="D-ALANYL-D-ALANINE-CARBOXYPEPTIDASE/ENDOPEPTIDASE AMPH"/>
    <property type="match status" value="1"/>
</dbReference>
<accession>A0A8H6VZI3</accession>
<feature type="signal peptide" evidence="2">
    <location>
        <begin position="1"/>
        <end position="16"/>
    </location>
</feature>
<sequence>MRTALVLCIALQAAASASLESFRVGGPAPHYQGQDLIDGSQQALTLPSEPVLDAKLDSAIEKILADFHSPAGVGIAIVRKDAGGEWAVQAKGYGNATLRGMQATGDTLWAIGSNSKLFDVLATGLLVANESLRTRITWETKLVDVVPEWGLMDPVADRESTIIDIMSHRTGLPPHDIIIPSDTVPDTIRRLRYLRPSTGFRNKWQYNNHMYTVLSYLPPLLTGIPFETYVEDNIFKPLGMSDTTYYSTVAEATGRLSQGIERDGANRTADVFAPGTPRALPFWMPNGAPGHVMSGAGAIISSARDIATWIQMLLNEGKHPYENTTVIPASAIRRVSGGIMVTDPVAAFPELSPKVYGGAQWRGTYRGFGQCLALGISYHADDTIEYIEHGGTTFGHHSQITRVPSQNFGVAVLTNDDSLGGYLVSAIRWRLLDELLGLEPINWTARFHAAMTKAFHSTPKAIPRSSNATLPTIPFPDLAGMYTDLGYGTMELCFSPESSTSCNELLQEWPTILPGTLNSSIPTLVARWPIVFGLSHIKLEHFSGNVFNLTILGSRKIDDPDKPFFPKVIADVSMQAEFALDGPKLGVGLCGVWGPGDDIEAPEGSSVKDKAEVWFEKL</sequence>
<dbReference type="InterPro" id="IPR012338">
    <property type="entry name" value="Beta-lactam/transpept-like"/>
</dbReference>
<dbReference type="InterPro" id="IPR001466">
    <property type="entry name" value="Beta-lactam-related"/>
</dbReference>
<dbReference type="OrthoDB" id="5946976at2759"/>
<comment type="caution">
    <text evidence="4">The sequence shown here is derived from an EMBL/GenBank/DDBJ whole genome shotgun (WGS) entry which is preliminary data.</text>
</comment>
<dbReference type="Proteomes" id="UP000636479">
    <property type="component" value="Unassembled WGS sequence"/>
</dbReference>
<dbReference type="PANTHER" id="PTHR46825:SF15">
    <property type="entry name" value="BETA-LACTAMASE-RELATED DOMAIN-CONTAINING PROTEIN"/>
    <property type="match status" value="1"/>
</dbReference>
<evidence type="ECO:0000259" key="3">
    <source>
        <dbReference type="Pfam" id="PF00144"/>
    </source>
</evidence>
<dbReference type="EMBL" id="JACAZF010000008">
    <property type="protein sequence ID" value="KAF7297526.1"/>
    <property type="molecule type" value="Genomic_DNA"/>
</dbReference>
<keyword evidence="5" id="KW-1185">Reference proteome</keyword>
<feature type="chain" id="PRO_5034503414" evidence="2">
    <location>
        <begin position="17"/>
        <end position="618"/>
    </location>
</feature>